<dbReference type="SUPFAM" id="SSF69322">
    <property type="entry name" value="Tricorn protease domain 2"/>
    <property type="match status" value="1"/>
</dbReference>
<feature type="signal peptide" evidence="1">
    <location>
        <begin position="1"/>
        <end position="19"/>
    </location>
</feature>
<keyword evidence="3" id="KW-1185">Reference proteome</keyword>
<evidence type="ECO:0008006" key="4">
    <source>
        <dbReference type="Google" id="ProtNLM"/>
    </source>
</evidence>
<dbReference type="SUPFAM" id="SSF50998">
    <property type="entry name" value="Quinoprotein alcohol dehydrogenase-like"/>
    <property type="match status" value="1"/>
</dbReference>
<accession>A0A967E6W3</accession>
<evidence type="ECO:0000313" key="3">
    <source>
        <dbReference type="Proteomes" id="UP000707206"/>
    </source>
</evidence>
<organism evidence="2 3">
    <name type="scientific">Pelagihabitans pacificus</name>
    <dbReference type="NCBI Taxonomy" id="2696054"/>
    <lineage>
        <taxon>Bacteria</taxon>
        <taxon>Pseudomonadati</taxon>
        <taxon>Bacteroidota</taxon>
        <taxon>Flavobacteriia</taxon>
        <taxon>Flavobacteriales</taxon>
        <taxon>Flavobacteriaceae</taxon>
        <taxon>Pelagihabitans</taxon>
    </lineage>
</organism>
<dbReference type="AlphaFoldDB" id="A0A967E6W3"/>
<sequence length="545" mass="57949">MKKLSLVALATMAFLVSCSDETTVYSDPKDDVVLEGDQSVLDNSISFDNSGVLDIFEQDKSTGRFSKSSNDGEAGDYPLTLVAQVNSPTYSGTLLTASHVDVEGDYAYVSYNTAGATYLGGVDAINISDPNNPRVTGRLYYTNADINAVKYDNGYVYIAGGFDSEKSATADFNSFVGKITVSNGRFDLGGGITYGFQEGFNATDVKVMGDKLLVASGKDGLLRVYDKNTVEMVQEVPFADLRAMAVKDNDIAILDGSHGVSLLDANLETKQDIAINSDFGDFSKRTLDFYEDKIIVSEGSKGAGVYDLSSGTLLEHVPILINPDGVDSSDIVTNAVAINEGVVLMANGGAGLCLSEDNGNNTDLVGIIELNGSINYVESKGDYAFAASGKSGLQIIKMNKPSASLVAACTETPIYEGSSNLSVDTGAILAYSGSKRFRTLNVNGSLLLCGSWTVREAVNINENAVFEMNGTLVVARNNKRRNVTLGEGATFRVEGNLTIYGDLILNEGATLEFLGANSVVNVFGDVVRNGNTEITGTFRDVQNKF</sequence>
<evidence type="ECO:0000313" key="2">
    <source>
        <dbReference type="EMBL" id="NHF60045.1"/>
    </source>
</evidence>
<feature type="chain" id="PRO_5037674737" description="LVIVD repeat-containing protein" evidence="1">
    <location>
        <begin position="20"/>
        <end position="545"/>
    </location>
</feature>
<reference evidence="2" key="1">
    <citation type="submission" date="2019-07" db="EMBL/GenBank/DDBJ databases">
        <authorList>
            <person name="De-Chao Zhang Q."/>
        </authorList>
    </citation>
    <scope>NUCLEOTIDE SEQUENCE</scope>
    <source>
        <strain evidence="2">TP-CH-4</strain>
    </source>
</reference>
<dbReference type="PROSITE" id="PS51257">
    <property type="entry name" value="PROKAR_LIPOPROTEIN"/>
    <property type="match status" value="1"/>
</dbReference>
<dbReference type="Gene3D" id="2.130.10.10">
    <property type="entry name" value="YVTN repeat-like/Quinoprotein amine dehydrogenase"/>
    <property type="match status" value="1"/>
</dbReference>
<gene>
    <name evidence="2" type="ORF">FK220_011875</name>
</gene>
<dbReference type="Proteomes" id="UP000707206">
    <property type="component" value="Unassembled WGS sequence"/>
</dbReference>
<keyword evidence="1" id="KW-0732">Signal</keyword>
<dbReference type="RefSeq" id="WP_152574549.1">
    <property type="nucleotide sequence ID" value="NZ_VIKU02000003.1"/>
</dbReference>
<dbReference type="InterPro" id="IPR011047">
    <property type="entry name" value="Quinoprotein_ADH-like_sf"/>
</dbReference>
<dbReference type="InterPro" id="IPR015943">
    <property type="entry name" value="WD40/YVTN_repeat-like_dom_sf"/>
</dbReference>
<comment type="caution">
    <text evidence="2">The sequence shown here is derived from an EMBL/GenBank/DDBJ whole genome shotgun (WGS) entry which is preliminary data.</text>
</comment>
<protein>
    <recommendedName>
        <fullName evidence="4">LVIVD repeat-containing protein</fullName>
    </recommendedName>
</protein>
<reference evidence="2" key="2">
    <citation type="submission" date="2020-03" db="EMBL/GenBank/DDBJ databases">
        <title>Flavobacteriaceae bacterium strain TP-CH-4, a member of the family Flavobacteriaceae isolated from a deep-sea seamount.</title>
        <authorList>
            <person name="Zhang D.-C."/>
        </authorList>
    </citation>
    <scope>NUCLEOTIDE SEQUENCE</scope>
    <source>
        <strain evidence="2">TP-CH-4</strain>
    </source>
</reference>
<dbReference type="EMBL" id="VIKU02000003">
    <property type="protein sequence ID" value="NHF60045.1"/>
    <property type="molecule type" value="Genomic_DNA"/>
</dbReference>
<proteinExistence type="predicted"/>
<name>A0A967E6W3_9FLAO</name>
<evidence type="ECO:0000256" key="1">
    <source>
        <dbReference type="SAM" id="SignalP"/>
    </source>
</evidence>